<dbReference type="InterPro" id="IPR013783">
    <property type="entry name" value="Ig-like_fold"/>
</dbReference>
<accession>A0A1A7XQN0</accession>
<keyword evidence="2" id="KW-0732">Signal</keyword>
<keyword evidence="1" id="KW-0812">Transmembrane</keyword>
<dbReference type="InterPro" id="IPR003598">
    <property type="entry name" value="Ig_sub2"/>
</dbReference>
<dbReference type="SMART" id="SM00408">
    <property type="entry name" value="IGc2"/>
    <property type="match status" value="2"/>
</dbReference>
<dbReference type="Pfam" id="PF13927">
    <property type="entry name" value="Ig_3"/>
    <property type="match status" value="1"/>
</dbReference>
<dbReference type="InterPro" id="IPR036179">
    <property type="entry name" value="Ig-like_dom_sf"/>
</dbReference>
<dbReference type="InterPro" id="IPR003599">
    <property type="entry name" value="Ig_sub"/>
</dbReference>
<keyword evidence="1" id="KW-1133">Transmembrane helix</keyword>
<feature type="transmembrane region" description="Helical" evidence="1">
    <location>
        <begin position="306"/>
        <end position="329"/>
    </location>
</feature>
<dbReference type="EMBL" id="HADW01018754">
    <property type="protein sequence ID" value="SBP20154.1"/>
    <property type="molecule type" value="Transcribed_RNA"/>
</dbReference>
<keyword evidence="1" id="KW-0472">Membrane</keyword>
<evidence type="ECO:0000256" key="1">
    <source>
        <dbReference type="SAM" id="Phobius"/>
    </source>
</evidence>
<dbReference type="PROSITE" id="PS50835">
    <property type="entry name" value="IG_LIKE"/>
    <property type="match status" value="2"/>
</dbReference>
<dbReference type="Gene3D" id="2.60.40.10">
    <property type="entry name" value="Immunoglobulins"/>
    <property type="match status" value="3"/>
</dbReference>
<evidence type="ECO:0000313" key="4">
    <source>
        <dbReference type="EMBL" id="SBP20154.1"/>
    </source>
</evidence>
<proteinExistence type="predicted"/>
<dbReference type="PANTHER" id="PTHR46013:SF4">
    <property type="entry name" value="B-CELL RECEPTOR CD22-RELATED"/>
    <property type="match status" value="1"/>
</dbReference>
<dbReference type="PANTHER" id="PTHR46013">
    <property type="entry name" value="VASCULAR CELL ADHESION MOLECULE 1"/>
    <property type="match status" value="1"/>
</dbReference>
<feature type="chain" id="PRO_5008363407" description="Ig-like domain-containing protein" evidence="2">
    <location>
        <begin position="19"/>
        <end position="361"/>
    </location>
</feature>
<name>A0A1A7XQN0_9TELE</name>
<reference evidence="4" key="2">
    <citation type="submission" date="2016-06" db="EMBL/GenBank/DDBJ databases">
        <title>The genome of a short-lived fish provides insights into sex chromosome evolution and the genetic control of aging.</title>
        <authorList>
            <person name="Reichwald K."/>
            <person name="Felder M."/>
            <person name="Petzold A."/>
            <person name="Koch P."/>
            <person name="Groth M."/>
            <person name="Platzer M."/>
        </authorList>
    </citation>
    <scope>NUCLEOTIDE SEQUENCE</scope>
    <source>
        <tissue evidence="4">Brain</tissue>
    </source>
</reference>
<reference evidence="4" key="1">
    <citation type="submission" date="2016-05" db="EMBL/GenBank/DDBJ databases">
        <authorList>
            <person name="Lavstsen T."/>
            <person name="Jespersen J.S."/>
        </authorList>
    </citation>
    <scope>NUCLEOTIDE SEQUENCE</scope>
    <source>
        <tissue evidence="4">Brain</tissue>
    </source>
</reference>
<gene>
    <name evidence="4" type="primary">Nfu_g_1_016812</name>
</gene>
<sequence>MLKVLMLLLLKQVVQVGAADWSITFENKDPCALNGSSVEFRCSYNYPGGESVSKTGWHKGELKDGIWKRVKLSDLPSFQNRFEYRGDLQHNCSLVLHDVHEDDGGYYYFSFHTNKFGRESREAVYLSVTGLKTSVEPSRVIIGDNVTLQCTMCHIPNIVWFRDGQAVEKLEFQAQAEDAGIYSCAVKGHESEPSQPVALDVLYPPLNVSVEVSHSGLVSVGSSVNLTCYSSARPAADTYTWFRRNVLSSSSLIQVGSEQVLSLSSVNTSHSGIYICGAKNPLGQNISADVLLTVEEVSGQSAVSPFIIFGSGLSVFILLLVSLAILWAWRRRFNSATEEENNSHVYENVLTIKKKEQVTSS</sequence>
<evidence type="ECO:0000259" key="3">
    <source>
        <dbReference type="PROSITE" id="PS50835"/>
    </source>
</evidence>
<dbReference type="InterPro" id="IPR007110">
    <property type="entry name" value="Ig-like_dom"/>
</dbReference>
<dbReference type="CDD" id="cd00096">
    <property type="entry name" value="Ig"/>
    <property type="match status" value="1"/>
</dbReference>
<dbReference type="InterPro" id="IPR013106">
    <property type="entry name" value="Ig_V-set"/>
</dbReference>
<feature type="domain" description="Ig-like" evidence="3">
    <location>
        <begin position="204"/>
        <end position="287"/>
    </location>
</feature>
<organism evidence="4">
    <name type="scientific">Iconisemion striatum</name>
    <dbReference type="NCBI Taxonomy" id="60296"/>
    <lineage>
        <taxon>Eukaryota</taxon>
        <taxon>Metazoa</taxon>
        <taxon>Chordata</taxon>
        <taxon>Craniata</taxon>
        <taxon>Vertebrata</taxon>
        <taxon>Euteleostomi</taxon>
        <taxon>Actinopterygii</taxon>
        <taxon>Neopterygii</taxon>
        <taxon>Teleostei</taxon>
        <taxon>Neoteleostei</taxon>
        <taxon>Acanthomorphata</taxon>
        <taxon>Ovalentaria</taxon>
        <taxon>Atherinomorphae</taxon>
        <taxon>Cyprinodontiformes</taxon>
        <taxon>Nothobranchiidae</taxon>
        <taxon>Iconisemion</taxon>
    </lineage>
</organism>
<dbReference type="AlphaFoldDB" id="A0A1A7XQN0"/>
<protein>
    <recommendedName>
        <fullName evidence="3">Ig-like domain-containing protein</fullName>
    </recommendedName>
</protein>
<evidence type="ECO:0000256" key="2">
    <source>
        <dbReference type="SAM" id="SignalP"/>
    </source>
</evidence>
<feature type="signal peptide" evidence="2">
    <location>
        <begin position="1"/>
        <end position="18"/>
    </location>
</feature>
<feature type="domain" description="Ig-like" evidence="3">
    <location>
        <begin position="143"/>
        <end position="200"/>
    </location>
</feature>
<dbReference type="Pfam" id="PF13895">
    <property type="entry name" value="Ig_2"/>
    <property type="match status" value="1"/>
</dbReference>
<dbReference type="SMART" id="SM00409">
    <property type="entry name" value="IG"/>
    <property type="match status" value="3"/>
</dbReference>
<dbReference type="Pfam" id="PF07686">
    <property type="entry name" value="V-set"/>
    <property type="match status" value="1"/>
</dbReference>
<dbReference type="SUPFAM" id="SSF48726">
    <property type="entry name" value="Immunoglobulin"/>
    <property type="match status" value="3"/>
</dbReference>